<feature type="transmembrane region" description="Helical" evidence="2">
    <location>
        <begin position="7"/>
        <end position="28"/>
    </location>
</feature>
<dbReference type="AlphaFoldDB" id="A0A1I4SSV8"/>
<keyword evidence="2" id="KW-0472">Membrane</keyword>
<evidence type="ECO:0000256" key="1">
    <source>
        <dbReference type="SAM" id="MobiDB-lite"/>
    </source>
</evidence>
<keyword evidence="5" id="KW-1185">Reference proteome</keyword>
<feature type="region of interest" description="Disordered" evidence="1">
    <location>
        <begin position="108"/>
        <end position="135"/>
    </location>
</feature>
<evidence type="ECO:0000256" key="2">
    <source>
        <dbReference type="SAM" id="Phobius"/>
    </source>
</evidence>
<feature type="transmembrane region" description="Helical" evidence="2">
    <location>
        <begin position="75"/>
        <end position="95"/>
    </location>
</feature>
<name>A0A1I4SSV8_9BACT</name>
<sequence>MKHRKIWIFQALIISLLFNGMATAALFWPLREALGIMKAYVKPLLENQELKSQLPESLLQFVNNMRDFTDMITQYSPVFLFGVMGTTTLLLWIALSVAGARRIGKAVEEATRGRPEARPVSEGAEERKPPAVPGEYDERKRLMPAVQLLALLQREGRFVDFIQEDLTPYDDAQIGAAVRALHEDWRRLFREHVHLETIYREAEGSEVTVAEGFDSAAVRLTGRVIGSPPFHGILRHRGWRLIKLDLPQVSDPERTEWIIAPAEVEVEDRTVERPQSGEVNVEKS</sequence>
<dbReference type="STRING" id="39841.SAMN05660836_01150"/>
<feature type="domain" description="DUF2760" evidence="3">
    <location>
        <begin position="145"/>
        <end position="265"/>
    </location>
</feature>
<evidence type="ECO:0000259" key="3">
    <source>
        <dbReference type="Pfam" id="PF10816"/>
    </source>
</evidence>
<reference evidence="4 5" key="1">
    <citation type="submission" date="2016-10" db="EMBL/GenBank/DDBJ databases">
        <authorList>
            <person name="de Groot N.N."/>
        </authorList>
    </citation>
    <scope>NUCLEOTIDE SEQUENCE [LARGE SCALE GENOMIC DNA]</scope>
    <source>
        <strain evidence="4 5">DSM 9990</strain>
    </source>
</reference>
<dbReference type="Proteomes" id="UP000199611">
    <property type="component" value="Unassembled WGS sequence"/>
</dbReference>
<dbReference type="OrthoDB" id="21395at2"/>
<organism evidence="4 5">
    <name type="scientific">Thermodesulforhabdus norvegica</name>
    <dbReference type="NCBI Taxonomy" id="39841"/>
    <lineage>
        <taxon>Bacteria</taxon>
        <taxon>Pseudomonadati</taxon>
        <taxon>Thermodesulfobacteriota</taxon>
        <taxon>Syntrophobacteria</taxon>
        <taxon>Syntrophobacterales</taxon>
        <taxon>Thermodesulforhabdaceae</taxon>
        <taxon>Thermodesulforhabdus</taxon>
    </lineage>
</organism>
<protein>
    <recommendedName>
        <fullName evidence="3">DUF2760 domain-containing protein</fullName>
    </recommendedName>
</protein>
<evidence type="ECO:0000313" key="5">
    <source>
        <dbReference type="Proteomes" id="UP000199611"/>
    </source>
</evidence>
<evidence type="ECO:0000313" key="4">
    <source>
        <dbReference type="EMBL" id="SFM67628.1"/>
    </source>
</evidence>
<proteinExistence type="predicted"/>
<dbReference type="Pfam" id="PF10816">
    <property type="entry name" value="DUF2760"/>
    <property type="match status" value="1"/>
</dbReference>
<gene>
    <name evidence="4" type="ORF">SAMN05660836_01150</name>
</gene>
<feature type="compositionally biased region" description="Basic and acidic residues" evidence="1">
    <location>
        <begin position="108"/>
        <end position="129"/>
    </location>
</feature>
<accession>A0A1I4SSV8</accession>
<dbReference type="RefSeq" id="WP_093394146.1">
    <property type="nucleotide sequence ID" value="NZ_FOUU01000002.1"/>
</dbReference>
<dbReference type="InterPro" id="IPR021212">
    <property type="entry name" value="DUF2760"/>
</dbReference>
<keyword evidence="2" id="KW-0812">Transmembrane</keyword>
<keyword evidence="2" id="KW-1133">Transmembrane helix</keyword>
<dbReference type="EMBL" id="FOUU01000002">
    <property type="protein sequence ID" value="SFM67628.1"/>
    <property type="molecule type" value="Genomic_DNA"/>
</dbReference>